<reference evidence="1" key="2">
    <citation type="journal article" date="2015" name="Data Brief">
        <title>Shoot transcriptome of the giant reed, Arundo donax.</title>
        <authorList>
            <person name="Barrero R.A."/>
            <person name="Guerrero F.D."/>
            <person name="Moolhuijzen P."/>
            <person name="Goolsby J.A."/>
            <person name="Tidwell J."/>
            <person name="Bellgard S.E."/>
            <person name="Bellgard M.I."/>
        </authorList>
    </citation>
    <scope>NUCLEOTIDE SEQUENCE</scope>
    <source>
        <tissue evidence="1">Shoot tissue taken approximately 20 cm above the soil surface</tissue>
    </source>
</reference>
<sequence length="53" mass="6167">MDQDYKFRKKIHILVWPQVPWTTHVKKAYVFNANCLPCQVTKKSSQSISNGVC</sequence>
<evidence type="ECO:0000313" key="1">
    <source>
        <dbReference type="EMBL" id="JAE29068.1"/>
    </source>
</evidence>
<protein>
    <submittedName>
        <fullName evidence="1">Uncharacterized protein</fullName>
    </submittedName>
</protein>
<name>A0A0A9H865_ARUDO</name>
<accession>A0A0A9H865</accession>
<proteinExistence type="predicted"/>
<organism evidence="1">
    <name type="scientific">Arundo donax</name>
    <name type="common">Giant reed</name>
    <name type="synonym">Donax arundinaceus</name>
    <dbReference type="NCBI Taxonomy" id="35708"/>
    <lineage>
        <taxon>Eukaryota</taxon>
        <taxon>Viridiplantae</taxon>
        <taxon>Streptophyta</taxon>
        <taxon>Embryophyta</taxon>
        <taxon>Tracheophyta</taxon>
        <taxon>Spermatophyta</taxon>
        <taxon>Magnoliopsida</taxon>
        <taxon>Liliopsida</taxon>
        <taxon>Poales</taxon>
        <taxon>Poaceae</taxon>
        <taxon>PACMAD clade</taxon>
        <taxon>Arundinoideae</taxon>
        <taxon>Arundineae</taxon>
        <taxon>Arundo</taxon>
    </lineage>
</organism>
<dbReference type="AlphaFoldDB" id="A0A0A9H865"/>
<reference evidence="1" key="1">
    <citation type="submission" date="2014-09" db="EMBL/GenBank/DDBJ databases">
        <authorList>
            <person name="Magalhaes I.L.F."/>
            <person name="Oliveira U."/>
            <person name="Santos F.R."/>
            <person name="Vidigal T.H.D.A."/>
            <person name="Brescovit A.D."/>
            <person name="Santos A.J."/>
        </authorList>
    </citation>
    <scope>NUCLEOTIDE SEQUENCE</scope>
    <source>
        <tissue evidence="1">Shoot tissue taken approximately 20 cm above the soil surface</tissue>
    </source>
</reference>
<dbReference type="EMBL" id="GBRH01168828">
    <property type="protein sequence ID" value="JAE29068.1"/>
    <property type="molecule type" value="Transcribed_RNA"/>
</dbReference>